<sequence length="109" mass="12084">MGNSAIKALVLLTSYFEPNSVQLFSTKRLKANVVEANEHNQRGTAHIFASRALRWAIKNKLHSESALLDSLGMNNTDILKKTCSKPKKQLRCTDDDNGAAIKIGMKTVR</sequence>
<evidence type="ECO:0000313" key="1">
    <source>
        <dbReference type="EMBL" id="KAL2735265.1"/>
    </source>
</evidence>
<proteinExistence type="predicted"/>
<dbReference type="EMBL" id="JAUDFV010000064">
    <property type="protein sequence ID" value="KAL2735265.1"/>
    <property type="molecule type" value="Genomic_DNA"/>
</dbReference>
<name>A0ABD2BRP7_VESSQ</name>
<reference evidence="1 2" key="1">
    <citation type="journal article" date="2024" name="Ann. Entomol. Soc. Am.">
        <title>Genomic analyses of the southern and eastern yellowjacket wasps (Hymenoptera: Vespidae) reveal evolutionary signatures of social life.</title>
        <authorList>
            <person name="Catto M.A."/>
            <person name="Caine P.B."/>
            <person name="Orr S.E."/>
            <person name="Hunt B.G."/>
            <person name="Goodisman M.A.D."/>
        </authorList>
    </citation>
    <scope>NUCLEOTIDE SEQUENCE [LARGE SCALE GENOMIC DNA]</scope>
    <source>
        <strain evidence="1">233</strain>
        <tissue evidence="1">Head and thorax</tissue>
    </source>
</reference>
<accession>A0ABD2BRP7</accession>
<dbReference type="Proteomes" id="UP001607302">
    <property type="component" value="Unassembled WGS sequence"/>
</dbReference>
<evidence type="ECO:0000313" key="2">
    <source>
        <dbReference type="Proteomes" id="UP001607302"/>
    </source>
</evidence>
<keyword evidence="2" id="KW-1185">Reference proteome</keyword>
<dbReference type="AlphaFoldDB" id="A0ABD2BRP7"/>
<comment type="caution">
    <text evidence="1">The sequence shown here is derived from an EMBL/GenBank/DDBJ whole genome shotgun (WGS) entry which is preliminary data.</text>
</comment>
<protein>
    <submittedName>
        <fullName evidence="1">Uncharacterized protein</fullName>
    </submittedName>
</protein>
<gene>
    <name evidence="1" type="ORF">V1478_002905</name>
</gene>
<organism evidence="1 2">
    <name type="scientific">Vespula squamosa</name>
    <name type="common">Southern yellow jacket</name>
    <name type="synonym">Wasp</name>
    <dbReference type="NCBI Taxonomy" id="30214"/>
    <lineage>
        <taxon>Eukaryota</taxon>
        <taxon>Metazoa</taxon>
        <taxon>Ecdysozoa</taxon>
        <taxon>Arthropoda</taxon>
        <taxon>Hexapoda</taxon>
        <taxon>Insecta</taxon>
        <taxon>Pterygota</taxon>
        <taxon>Neoptera</taxon>
        <taxon>Endopterygota</taxon>
        <taxon>Hymenoptera</taxon>
        <taxon>Apocrita</taxon>
        <taxon>Aculeata</taxon>
        <taxon>Vespoidea</taxon>
        <taxon>Vespidae</taxon>
        <taxon>Vespinae</taxon>
        <taxon>Vespula</taxon>
    </lineage>
</organism>